<dbReference type="SUPFAM" id="SSF58113">
    <property type="entry name" value="Apolipoprotein A-I"/>
    <property type="match status" value="1"/>
</dbReference>
<dbReference type="GO" id="GO:0006869">
    <property type="term" value="P:lipid transport"/>
    <property type="evidence" value="ECO:0007669"/>
    <property type="project" value="InterPro"/>
</dbReference>
<dbReference type="Proteomes" id="UP001168821">
    <property type="component" value="Unassembled WGS sequence"/>
</dbReference>
<evidence type="ECO:0000313" key="2">
    <source>
        <dbReference type="EMBL" id="KAJ3640595.1"/>
    </source>
</evidence>
<organism evidence="2 3">
    <name type="scientific">Zophobas morio</name>
    <dbReference type="NCBI Taxonomy" id="2755281"/>
    <lineage>
        <taxon>Eukaryota</taxon>
        <taxon>Metazoa</taxon>
        <taxon>Ecdysozoa</taxon>
        <taxon>Arthropoda</taxon>
        <taxon>Hexapoda</taxon>
        <taxon>Insecta</taxon>
        <taxon>Pterygota</taxon>
        <taxon>Neoptera</taxon>
        <taxon>Endopterygota</taxon>
        <taxon>Coleoptera</taxon>
        <taxon>Polyphaga</taxon>
        <taxon>Cucujiformia</taxon>
        <taxon>Tenebrionidae</taxon>
        <taxon>Zophobas</taxon>
    </lineage>
</organism>
<gene>
    <name evidence="2" type="ORF">Zmor_027150</name>
</gene>
<name>A0AA38M1S4_9CUCU</name>
<dbReference type="Pfam" id="PF07464">
    <property type="entry name" value="ApoLp-III"/>
    <property type="match status" value="1"/>
</dbReference>
<dbReference type="Gene3D" id="1.20.120.20">
    <property type="entry name" value="Apolipoprotein"/>
    <property type="match status" value="1"/>
</dbReference>
<dbReference type="GO" id="GO:0008289">
    <property type="term" value="F:lipid binding"/>
    <property type="evidence" value="ECO:0007669"/>
    <property type="project" value="InterPro"/>
</dbReference>
<feature type="signal peptide" evidence="1">
    <location>
        <begin position="1"/>
        <end position="20"/>
    </location>
</feature>
<reference evidence="2" key="1">
    <citation type="journal article" date="2023" name="G3 (Bethesda)">
        <title>Whole genome assemblies of Zophobas morio and Tenebrio molitor.</title>
        <authorList>
            <person name="Kaur S."/>
            <person name="Stinson S.A."/>
            <person name="diCenzo G.C."/>
        </authorList>
    </citation>
    <scope>NUCLEOTIDE SEQUENCE</scope>
    <source>
        <strain evidence="2">QUZm001</strain>
    </source>
</reference>
<dbReference type="GO" id="GO:0005576">
    <property type="term" value="C:extracellular region"/>
    <property type="evidence" value="ECO:0007669"/>
    <property type="project" value="InterPro"/>
</dbReference>
<feature type="chain" id="PRO_5041234540" description="Apolipophorin-III" evidence="1">
    <location>
        <begin position="21"/>
        <end position="195"/>
    </location>
</feature>
<keyword evidence="3" id="KW-1185">Reference proteome</keyword>
<dbReference type="InterPro" id="IPR010009">
    <property type="entry name" value="ApoLp-III"/>
</dbReference>
<keyword evidence="1" id="KW-0732">Signal</keyword>
<dbReference type="EMBL" id="JALNTZ010000009">
    <property type="protein sequence ID" value="KAJ3640595.1"/>
    <property type="molecule type" value="Genomic_DNA"/>
</dbReference>
<protein>
    <recommendedName>
        <fullName evidence="4">Apolipophorin-III</fullName>
    </recommendedName>
</protein>
<evidence type="ECO:0000313" key="3">
    <source>
        <dbReference type="Proteomes" id="UP001168821"/>
    </source>
</evidence>
<dbReference type="AlphaFoldDB" id="A0AA38M1S4"/>
<evidence type="ECO:0008006" key="4">
    <source>
        <dbReference type="Google" id="ProtNLM"/>
    </source>
</evidence>
<evidence type="ECO:0000256" key="1">
    <source>
        <dbReference type="SAM" id="SignalP"/>
    </source>
</evidence>
<accession>A0AA38M1S4</accession>
<comment type="caution">
    <text evidence="2">The sequence shown here is derived from an EMBL/GenBank/DDBJ whole genome shotgun (WGS) entry which is preliminary data.</text>
</comment>
<sequence length="195" mass="21231">MAKLFVVALIALFALQGSLAKPKAKQAEKSPLEELARNTETLVNNVTQTLGIKELPDSKKVVEILNTNAQTLANHVQEIVDKLKGEVKAHQGEIDNVIRQVEQKLSETAANLQQAVGPEATSKAKELKKNLDDGLKNAVAQVDKLVKAIEPDATKAKTDIQNAAQTLLNQITEVSQNLQTQVKASIAEHEKTHKH</sequence>
<proteinExistence type="predicted"/>